<evidence type="ECO:0000313" key="2">
    <source>
        <dbReference type="EMBL" id="SUZ71383.1"/>
    </source>
</evidence>
<dbReference type="Gene3D" id="3.30.470.20">
    <property type="entry name" value="ATP-grasp fold, B domain"/>
    <property type="match status" value="1"/>
</dbReference>
<dbReference type="Gene3D" id="3.30.1490.20">
    <property type="entry name" value="ATP-grasp fold, A domain"/>
    <property type="match status" value="1"/>
</dbReference>
<dbReference type="Gene3D" id="3.40.50.261">
    <property type="entry name" value="Succinyl-CoA synthetase domains"/>
    <property type="match status" value="2"/>
</dbReference>
<dbReference type="InterPro" id="IPR003781">
    <property type="entry name" value="CoA-bd"/>
</dbReference>
<dbReference type="InterPro" id="IPR013815">
    <property type="entry name" value="ATP_grasp_subdomain_1"/>
</dbReference>
<dbReference type="PROSITE" id="PS50975">
    <property type="entry name" value="ATP_GRASP"/>
    <property type="match status" value="1"/>
</dbReference>
<dbReference type="Pfam" id="PF13607">
    <property type="entry name" value="Succ_CoA_lig"/>
    <property type="match status" value="1"/>
</dbReference>
<dbReference type="GO" id="GO:0046872">
    <property type="term" value="F:metal ion binding"/>
    <property type="evidence" value="ECO:0007669"/>
    <property type="project" value="InterPro"/>
</dbReference>
<dbReference type="SUPFAM" id="SSF56059">
    <property type="entry name" value="Glutathione synthetase ATP-binding domain-like"/>
    <property type="match status" value="1"/>
</dbReference>
<gene>
    <name evidence="2" type="ORF">METZ01_LOCUS24237</name>
</gene>
<dbReference type="PANTHER" id="PTHR42793:SF4">
    <property type="entry name" value="BLL6376 PROTEIN"/>
    <property type="match status" value="1"/>
</dbReference>
<dbReference type="SMART" id="SM00881">
    <property type="entry name" value="CoA_binding"/>
    <property type="match status" value="1"/>
</dbReference>
<dbReference type="InterPro" id="IPR036291">
    <property type="entry name" value="NAD(P)-bd_dom_sf"/>
</dbReference>
<dbReference type="GO" id="GO:0005524">
    <property type="term" value="F:ATP binding"/>
    <property type="evidence" value="ECO:0007669"/>
    <property type="project" value="InterPro"/>
</dbReference>
<organism evidence="2">
    <name type="scientific">marine metagenome</name>
    <dbReference type="NCBI Taxonomy" id="408172"/>
    <lineage>
        <taxon>unclassified sequences</taxon>
        <taxon>metagenomes</taxon>
        <taxon>ecological metagenomes</taxon>
    </lineage>
</organism>
<dbReference type="InterPro" id="IPR016102">
    <property type="entry name" value="Succinyl-CoA_synth-like"/>
</dbReference>
<dbReference type="SUPFAM" id="SSF51735">
    <property type="entry name" value="NAD(P)-binding Rossmann-fold domains"/>
    <property type="match status" value="1"/>
</dbReference>
<name>A0A381Q196_9ZZZZ</name>
<dbReference type="EMBL" id="UINC01001119">
    <property type="protein sequence ID" value="SUZ71383.1"/>
    <property type="molecule type" value="Genomic_DNA"/>
</dbReference>
<reference evidence="2" key="1">
    <citation type="submission" date="2018-05" db="EMBL/GenBank/DDBJ databases">
        <authorList>
            <person name="Lanie J.A."/>
            <person name="Ng W.-L."/>
            <person name="Kazmierczak K.M."/>
            <person name="Andrzejewski T.M."/>
            <person name="Davidsen T.M."/>
            <person name="Wayne K.J."/>
            <person name="Tettelin H."/>
            <person name="Glass J.I."/>
            <person name="Rusch D."/>
            <person name="Podicherti R."/>
            <person name="Tsui H.-C.T."/>
            <person name="Winkler M.E."/>
        </authorList>
    </citation>
    <scope>NUCLEOTIDE SEQUENCE</scope>
</reference>
<proteinExistence type="predicted"/>
<sequence length="699" mass="76371">MDLERLFRPKTVAVFGGREAAEVVQQCTRLGFPGEIWPVHPRHNEVAGRRCYRDISELPGAPDVSFIGVNRWQTIEIVAELRKIDAGGAVCYASGFSESEDGKQLQAELVQAAGNMPILGPNCYGLINYLDGALLWPDQHGGQRVKRGVALFTQSSNILLNLTMQTRGLPIAYVLALGNQAQTDVAHAIEAVVADDRVTAVGLHVEGFSDVQTLERVSRLARDRRLPMVAIKAGSSVRGAGLALSHTASLAGSDRIADALLDRLGIARVRSLDSLIETLKLLHVHGPLSGSRIGSMSCSGGEAMLMADAAEGRDVSFPEFSPDQYQRVRETLTELVTVSNPLDYHTFNWNDEEKLYKTYRAMLSCGFDLSLLVLDFPRQDNCQWDTWHPAMNAIERAAQDTGQHTAILASLPENLPEDTASDFINCGIAPLCGIEQALDAVEAAAKIGNLWRQVPPLLLPGVTTEIRQESFIVDEWEGKAWLSELGLVVPRGRLVRSIEESVEAAGEIGFPVCVKACDVSLRHKSDQLAITLNVSNEQQLRNSAERLLAHYDRLIVEEMITDALVELIIGFEHDPQVGPCMMLGTGGILVELLRDVQIVLLPARRSEFESALEKLGTMPMLKGYRGTSQGDTVALLDCLETLSSHILSATGSVSELDINPMLVRPLGKGVVAADVLLSQFHKPLSSRRDSVKFKSDRLQ</sequence>
<dbReference type="PANTHER" id="PTHR42793">
    <property type="entry name" value="COA BINDING DOMAIN CONTAINING PROTEIN"/>
    <property type="match status" value="1"/>
</dbReference>
<dbReference type="AlphaFoldDB" id="A0A381Q196"/>
<dbReference type="Pfam" id="PF13380">
    <property type="entry name" value="CoA_binding_2"/>
    <property type="match status" value="1"/>
</dbReference>
<dbReference type="Gene3D" id="3.40.50.720">
    <property type="entry name" value="NAD(P)-binding Rossmann-like Domain"/>
    <property type="match status" value="1"/>
</dbReference>
<dbReference type="InterPro" id="IPR032875">
    <property type="entry name" value="Succ_CoA_lig_flav_dom"/>
</dbReference>
<feature type="domain" description="ATP-grasp" evidence="1">
    <location>
        <begin position="479"/>
        <end position="516"/>
    </location>
</feature>
<accession>A0A381Q196</accession>
<protein>
    <recommendedName>
        <fullName evidence="1">ATP-grasp domain-containing protein</fullName>
    </recommendedName>
</protein>
<evidence type="ECO:0000259" key="1">
    <source>
        <dbReference type="PROSITE" id="PS50975"/>
    </source>
</evidence>
<dbReference type="Pfam" id="PF13549">
    <property type="entry name" value="ATP-grasp_5"/>
    <property type="match status" value="1"/>
</dbReference>
<dbReference type="InterPro" id="IPR011761">
    <property type="entry name" value="ATP-grasp"/>
</dbReference>
<dbReference type="SUPFAM" id="SSF52210">
    <property type="entry name" value="Succinyl-CoA synthetase domains"/>
    <property type="match status" value="2"/>
</dbReference>